<feature type="binding site" evidence="13">
    <location>
        <position position="95"/>
    </location>
    <ligand>
        <name>NAD(+)</name>
        <dbReference type="ChEBI" id="CHEBI:57540"/>
    </ligand>
</feature>
<comment type="similarity">
    <text evidence="2 10">Belongs to the short-chain dehydrogenases/reductases (SDR) family. FabI subfamily.</text>
</comment>
<keyword evidence="5" id="KW-0276">Fatty acid metabolism</keyword>
<dbReference type="CDD" id="cd05372">
    <property type="entry name" value="ENR_SDR"/>
    <property type="match status" value="1"/>
</dbReference>
<evidence type="ECO:0000256" key="3">
    <source>
        <dbReference type="ARBA" id="ARBA00011881"/>
    </source>
</evidence>
<dbReference type="STRING" id="1472767.AOX59_18075"/>
<evidence type="ECO:0000256" key="8">
    <source>
        <dbReference type="ARBA" id="ARBA00023098"/>
    </source>
</evidence>
<dbReference type="FunFam" id="3.40.50.720:FF:000169">
    <property type="entry name" value="Enoyl-[acyl-carrier-protein] reductase [NADH]"/>
    <property type="match status" value="1"/>
</dbReference>
<feature type="binding site" evidence="12">
    <location>
        <position position="98"/>
    </location>
    <ligand>
        <name>substrate</name>
    </ligand>
</feature>
<evidence type="ECO:0000256" key="13">
    <source>
        <dbReference type="PIRSR" id="PIRSR000094-3"/>
    </source>
</evidence>
<evidence type="ECO:0000256" key="5">
    <source>
        <dbReference type="ARBA" id="ARBA00022832"/>
    </source>
</evidence>
<dbReference type="InterPro" id="IPR036291">
    <property type="entry name" value="NAD(P)-bd_dom_sf"/>
</dbReference>
<sequence length="259" mass="27938">MTALLKDKNIVVMGVANNRSIAWGITRSLYNAGANLIFTYRQERSKQKLEKLLEKNGIEAKLIVSCDVENDESIKQAFQEVGDQADIIHGLVHSVAFANTDELKGDYADTSREGYLTAQNISAYSLAAVTREARKFMTEGGGIVTQTYLGAERVVPNYNVMGVAKAALEASVRYLAEDVGKDGIRVNAVSAGPIRTLSAKGVSGFNDKMSVVEEKAPLRRQVDQDQVGDATLFLLSDLARGVTGEVLHVDSGFHIVAGG</sequence>
<feature type="active site" description="Proton acceptor" evidence="11">
    <location>
        <position position="158"/>
    </location>
</feature>
<evidence type="ECO:0000256" key="11">
    <source>
        <dbReference type="PIRSR" id="PIRSR000094-1"/>
    </source>
</evidence>
<dbReference type="Gene3D" id="3.40.50.720">
    <property type="entry name" value="NAD(P)-binding Rossmann-like Domain"/>
    <property type="match status" value="1"/>
</dbReference>
<evidence type="ECO:0000256" key="7">
    <source>
        <dbReference type="ARBA" id="ARBA00023027"/>
    </source>
</evidence>
<gene>
    <name evidence="14" type="ORF">AOX59_18075</name>
</gene>
<comment type="catalytic activity">
    <reaction evidence="10">
        <text>a 2,3-saturated acyl-[ACP] + NAD(+) = a (2E)-enoyl-[ACP] + NADH + H(+)</text>
        <dbReference type="Rhea" id="RHEA:10240"/>
        <dbReference type="Rhea" id="RHEA-COMP:9925"/>
        <dbReference type="Rhea" id="RHEA-COMP:9926"/>
        <dbReference type="ChEBI" id="CHEBI:15378"/>
        <dbReference type="ChEBI" id="CHEBI:57540"/>
        <dbReference type="ChEBI" id="CHEBI:57945"/>
        <dbReference type="ChEBI" id="CHEBI:78784"/>
        <dbReference type="ChEBI" id="CHEBI:78785"/>
        <dbReference type="EC" id="1.3.1.9"/>
    </reaction>
</comment>
<reference evidence="14 15" key="1">
    <citation type="submission" date="2016-01" db="EMBL/GenBank/DDBJ databases">
        <title>Complete genome sequence of strain Lentibacillus amyloliquefaciens LAM0015T isolated from saline sediment.</title>
        <authorList>
            <person name="Wang J.-L."/>
            <person name="He M.-X."/>
        </authorList>
    </citation>
    <scope>NUCLEOTIDE SEQUENCE [LARGE SCALE GENOMIC DNA]</scope>
    <source>
        <strain evidence="14 15">LAM0015</strain>
    </source>
</reference>
<accession>A0A0U4FIE5</accession>
<keyword evidence="8" id="KW-0443">Lipid metabolism</keyword>
<dbReference type="GO" id="GO:0004318">
    <property type="term" value="F:enoyl-[acyl-carrier-protein] reductase (NADH) activity"/>
    <property type="evidence" value="ECO:0007669"/>
    <property type="project" value="UniProtKB-EC"/>
</dbReference>
<dbReference type="PIRSF" id="PIRSF000094">
    <property type="entry name" value="Enoyl-ACP_rdct"/>
    <property type="match status" value="1"/>
</dbReference>
<dbReference type="PANTHER" id="PTHR43159">
    <property type="entry name" value="ENOYL-[ACYL-CARRIER-PROTEIN] REDUCTASE"/>
    <property type="match status" value="1"/>
</dbReference>
<evidence type="ECO:0000256" key="4">
    <source>
        <dbReference type="ARBA" id="ARBA00022516"/>
    </source>
</evidence>
<keyword evidence="7 10" id="KW-0520">NAD</keyword>
<dbReference type="Proteomes" id="UP000050331">
    <property type="component" value="Chromosome"/>
</dbReference>
<evidence type="ECO:0000313" key="15">
    <source>
        <dbReference type="Proteomes" id="UP000050331"/>
    </source>
</evidence>
<keyword evidence="6 10" id="KW-0560">Oxidoreductase</keyword>
<dbReference type="AlphaFoldDB" id="A0A0U4FIE5"/>
<dbReference type="KEGG" id="lao:AOX59_18075"/>
<feature type="binding site" evidence="13">
    <location>
        <position position="165"/>
    </location>
    <ligand>
        <name>NAD(+)</name>
        <dbReference type="ChEBI" id="CHEBI:57540"/>
    </ligand>
</feature>
<organism evidence="14 15">
    <name type="scientific">Lentibacillus amyloliquefaciens</name>
    <dbReference type="NCBI Taxonomy" id="1472767"/>
    <lineage>
        <taxon>Bacteria</taxon>
        <taxon>Bacillati</taxon>
        <taxon>Bacillota</taxon>
        <taxon>Bacilli</taxon>
        <taxon>Bacillales</taxon>
        <taxon>Bacillaceae</taxon>
        <taxon>Lentibacillus</taxon>
    </lineage>
</organism>
<feature type="binding site" evidence="13">
    <location>
        <begin position="67"/>
        <end position="68"/>
    </location>
    <ligand>
        <name>NAD(+)</name>
        <dbReference type="ChEBI" id="CHEBI:57540"/>
    </ligand>
</feature>
<evidence type="ECO:0000256" key="6">
    <source>
        <dbReference type="ARBA" id="ARBA00023002"/>
    </source>
</evidence>
<dbReference type="InterPro" id="IPR014358">
    <property type="entry name" value="Enoyl-ACP_Rdtase_NADH"/>
</dbReference>
<dbReference type="OrthoDB" id="9803628at2"/>
<keyword evidence="9 10" id="KW-0275">Fatty acid biosynthesis</keyword>
<dbReference type="SUPFAM" id="SSF51735">
    <property type="entry name" value="NAD(P)-binding Rossmann-fold domains"/>
    <property type="match status" value="1"/>
</dbReference>
<dbReference type="InterPro" id="IPR002347">
    <property type="entry name" value="SDR_fam"/>
</dbReference>
<dbReference type="NCBIfam" id="NF006369">
    <property type="entry name" value="PRK08594.1"/>
    <property type="match status" value="1"/>
</dbReference>
<evidence type="ECO:0000256" key="12">
    <source>
        <dbReference type="PIRSR" id="PIRSR000094-2"/>
    </source>
</evidence>
<dbReference type="Pfam" id="PF13561">
    <property type="entry name" value="adh_short_C2"/>
    <property type="match status" value="1"/>
</dbReference>
<feature type="binding site" evidence="13">
    <location>
        <begin position="194"/>
        <end position="198"/>
    </location>
    <ligand>
        <name>NAD(+)</name>
        <dbReference type="ChEBI" id="CHEBI:57540"/>
    </ligand>
</feature>
<keyword evidence="15" id="KW-1185">Reference proteome</keyword>
<evidence type="ECO:0000313" key="14">
    <source>
        <dbReference type="EMBL" id="ALX50317.1"/>
    </source>
</evidence>
<feature type="binding site" evidence="13">
    <location>
        <position position="14"/>
    </location>
    <ligand>
        <name>NAD(+)</name>
        <dbReference type="ChEBI" id="CHEBI:57540"/>
    </ligand>
</feature>
<feature type="active site" description="Proton acceptor" evidence="11">
    <location>
        <position position="148"/>
    </location>
</feature>
<evidence type="ECO:0000256" key="2">
    <source>
        <dbReference type="ARBA" id="ARBA00009233"/>
    </source>
</evidence>
<comment type="pathway">
    <text evidence="1">Lipid metabolism; fatty acid biosynthesis.</text>
</comment>
<dbReference type="EMBL" id="CP013862">
    <property type="protein sequence ID" value="ALX50317.1"/>
    <property type="molecule type" value="Genomic_DNA"/>
</dbReference>
<dbReference type="PRINTS" id="PR00081">
    <property type="entry name" value="GDHRDH"/>
</dbReference>
<dbReference type="PANTHER" id="PTHR43159:SF2">
    <property type="entry name" value="ENOYL-[ACYL-CARRIER-PROTEIN] REDUCTASE [NADH], CHLOROPLASTIC"/>
    <property type="match status" value="1"/>
</dbReference>
<dbReference type="RefSeq" id="WP_068447702.1">
    <property type="nucleotide sequence ID" value="NZ_CP013862.1"/>
</dbReference>
<dbReference type="GO" id="GO:0006633">
    <property type="term" value="P:fatty acid biosynthetic process"/>
    <property type="evidence" value="ECO:0007669"/>
    <property type="project" value="UniProtKB-KW"/>
</dbReference>
<comment type="subunit">
    <text evidence="3">Homotetramer.</text>
</comment>
<protein>
    <recommendedName>
        <fullName evidence="10">Enoyl-[acyl-carrier-protein] reductase [NADH]</fullName>
        <ecNumber evidence="10">1.3.1.9</ecNumber>
    </recommendedName>
</protein>
<evidence type="ECO:0000256" key="9">
    <source>
        <dbReference type="ARBA" id="ARBA00023160"/>
    </source>
</evidence>
<feature type="binding site" evidence="13">
    <location>
        <begin position="20"/>
        <end position="21"/>
    </location>
    <ligand>
        <name>NAD(+)</name>
        <dbReference type="ChEBI" id="CHEBI:57540"/>
    </ligand>
</feature>
<proteinExistence type="inferred from homology"/>
<keyword evidence="4 10" id="KW-0444">Lipid biosynthesis</keyword>
<dbReference type="EC" id="1.3.1.9" evidence="10"/>
<evidence type="ECO:0000256" key="1">
    <source>
        <dbReference type="ARBA" id="ARBA00005194"/>
    </source>
</evidence>
<name>A0A0U4FIE5_9BACI</name>
<dbReference type="Gene3D" id="1.10.8.400">
    <property type="entry name" value="Enoyl acyl carrier protein reductase"/>
    <property type="match status" value="1"/>
</dbReference>
<evidence type="ECO:0000256" key="10">
    <source>
        <dbReference type="PIRNR" id="PIRNR000094"/>
    </source>
</evidence>